<dbReference type="PROSITE" id="PS51832">
    <property type="entry name" value="HD_GYP"/>
    <property type="match status" value="1"/>
</dbReference>
<dbReference type="Gene3D" id="1.10.3210.10">
    <property type="entry name" value="Hypothetical protein af1432"/>
    <property type="match status" value="1"/>
</dbReference>
<evidence type="ECO:0000256" key="1">
    <source>
        <dbReference type="SAM" id="Phobius"/>
    </source>
</evidence>
<dbReference type="Proteomes" id="UP000263273">
    <property type="component" value="Unassembled WGS sequence"/>
</dbReference>
<dbReference type="Pfam" id="PF13487">
    <property type="entry name" value="HD_5"/>
    <property type="match status" value="1"/>
</dbReference>
<dbReference type="PANTHER" id="PTHR45228:SF4">
    <property type="entry name" value="LIPOPROTEIN"/>
    <property type="match status" value="1"/>
</dbReference>
<dbReference type="InterPro" id="IPR006674">
    <property type="entry name" value="HD_domain"/>
</dbReference>
<keyword evidence="1" id="KW-1133">Transmembrane helix</keyword>
<dbReference type="AlphaFoldDB" id="A0A354YVM8"/>
<dbReference type="STRING" id="378794.GCA_001570625_00495"/>
<gene>
    <name evidence="4" type="ORF">DDZ44_04855</name>
</gene>
<keyword evidence="1" id="KW-0812">Transmembrane</keyword>
<dbReference type="InterPro" id="IPR037522">
    <property type="entry name" value="HD_GYP_dom"/>
</dbReference>
<organism evidence="4 5">
    <name type="scientific">Syntrophomonas wolfei</name>
    <dbReference type="NCBI Taxonomy" id="863"/>
    <lineage>
        <taxon>Bacteria</taxon>
        <taxon>Bacillati</taxon>
        <taxon>Bacillota</taxon>
        <taxon>Clostridia</taxon>
        <taxon>Eubacteriales</taxon>
        <taxon>Syntrophomonadaceae</taxon>
        <taxon>Syntrophomonas</taxon>
    </lineage>
</organism>
<evidence type="ECO:0000313" key="4">
    <source>
        <dbReference type="EMBL" id="HBK53249.1"/>
    </source>
</evidence>
<dbReference type="CDD" id="cd00077">
    <property type="entry name" value="HDc"/>
    <property type="match status" value="1"/>
</dbReference>
<feature type="domain" description="HD" evidence="2">
    <location>
        <begin position="227"/>
        <end position="354"/>
    </location>
</feature>
<dbReference type="SUPFAM" id="SSF55781">
    <property type="entry name" value="GAF domain-like"/>
    <property type="match status" value="1"/>
</dbReference>
<keyword evidence="1" id="KW-0472">Membrane</keyword>
<accession>A0A354YVM8</accession>
<evidence type="ECO:0000313" key="5">
    <source>
        <dbReference type="Proteomes" id="UP000263273"/>
    </source>
</evidence>
<protein>
    <submittedName>
        <fullName evidence="4">Uncharacterized protein</fullName>
    </submittedName>
</protein>
<evidence type="ECO:0000259" key="2">
    <source>
        <dbReference type="PROSITE" id="PS51831"/>
    </source>
</evidence>
<dbReference type="InterPro" id="IPR003607">
    <property type="entry name" value="HD/PDEase_dom"/>
</dbReference>
<dbReference type="Gene3D" id="3.30.450.40">
    <property type="match status" value="1"/>
</dbReference>
<dbReference type="SMART" id="SM00471">
    <property type="entry name" value="HDc"/>
    <property type="match status" value="1"/>
</dbReference>
<dbReference type="SUPFAM" id="SSF109604">
    <property type="entry name" value="HD-domain/PDEase-like"/>
    <property type="match status" value="1"/>
</dbReference>
<name>A0A354YVM8_9FIRM</name>
<reference evidence="4 5" key="1">
    <citation type="journal article" date="2018" name="Nat. Biotechnol.">
        <title>A standardized bacterial taxonomy based on genome phylogeny substantially revises the tree of life.</title>
        <authorList>
            <person name="Parks D.H."/>
            <person name="Chuvochina M."/>
            <person name="Waite D.W."/>
            <person name="Rinke C."/>
            <person name="Skarshewski A."/>
            <person name="Chaumeil P.A."/>
            <person name="Hugenholtz P."/>
        </authorList>
    </citation>
    <scope>NUCLEOTIDE SEQUENCE [LARGE SCALE GENOMIC DNA]</scope>
    <source>
        <strain evidence="4">UBA10948</strain>
    </source>
</reference>
<dbReference type="InterPro" id="IPR029016">
    <property type="entry name" value="GAF-like_dom_sf"/>
</dbReference>
<comment type="caution">
    <text evidence="4">The sequence shown here is derived from an EMBL/GenBank/DDBJ whole genome shotgun (WGS) entry which is preliminary data.</text>
</comment>
<dbReference type="PROSITE" id="PS51831">
    <property type="entry name" value="HD"/>
    <property type="match status" value="1"/>
</dbReference>
<dbReference type="EMBL" id="DNZF01000106">
    <property type="protein sequence ID" value="HBK53249.1"/>
    <property type="molecule type" value="Genomic_DNA"/>
</dbReference>
<dbReference type="RefSeq" id="WP_276621440.1">
    <property type="nucleotide sequence ID" value="NZ_DCDX01000094.1"/>
</dbReference>
<feature type="domain" description="HD-GYP" evidence="3">
    <location>
        <begin position="205"/>
        <end position="400"/>
    </location>
</feature>
<evidence type="ECO:0000259" key="3">
    <source>
        <dbReference type="PROSITE" id="PS51832"/>
    </source>
</evidence>
<dbReference type="PANTHER" id="PTHR45228">
    <property type="entry name" value="CYCLIC DI-GMP PHOSPHODIESTERASE TM_0186-RELATED"/>
    <property type="match status" value="1"/>
</dbReference>
<sequence length="400" mass="44745">MNSKKMVLIGLVLTAFFSSLAVFELIPGLIMAFLLLSVGIAVTYYFALSQMRLESLAGKTILLKAAKEIGKESKAPEISRLLGLWAQRLVKSEAALVWWQGEWVLGDEEFTVWPGLETAREWVRNNREVLVLNRNGGEIFSHPWPSNINSLLGWPLMVADEAAGMLFLLNESKRGYFVPQDSEALKVICQQAVLSLDKANNYQKTEVIYKEMLFSLVNTLDSRFPGFAGHSRRVARVAVLLGSKLGLDEEELRILEYAALLHDAGKVFFLREGIPGKAGELEEMEEESYLPPVEEHPLLGAQILPGEGIFAKMRQGILYHHERYDGSGYPEGLSRTDIPLAARIIAVADLYDALTRLASEEERLEPEAAVNEMKKTMGMLLDPLVVIVLEEVERELDEIT</sequence>
<dbReference type="InterPro" id="IPR052020">
    <property type="entry name" value="Cyclic_di-GMP/3'3'-cGAMP_PDE"/>
</dbReference>
<feature type="transmembrane region" description="Helical" evidence="1">
    <location>
        <begin position="31"/>
        <end position="48"/>
    </location>
</feature>
<proteinExistence type="predicted"/>